<dbReference type="Proteomes" id="UP000311382">
    <property type="component" value="Unassembled WGS sequence"/>
</dbReference>
<name>A0A5C5G4M8_9BASI</name>
<reference evidence="2 3" key="1">
    <citation type="submission" date="2019-03" db="EMBL/GenBank/DDBJ databases">
        <title>Rhodosporidium diobovatum UCD-FST 08-225 genome sequencing, assembly, and annotation.</title>
        <authorList>
            <person name="Fakankun I.U."/>
            <person name="Fristensky B."/>
            <person name="Levin D.B."/>
        </authorList>
    </citation>
    <scope>NUCLEOTIDE SEQUENCE [LARGE SCALE GENOMIC DNA]</scope>
    <source>
        <strain evidence="2 3">UCD-FST 08-225</strain>
    </source>
</reference>
<evidence type="ECO:0000256" key="1">
    <source>
        <dbReference type="SAM" id="MobiDB-lite"/>
    </source>
</evidence>
<sequence length="204" mass="22114">MTGQKRSFAHPAPSPSSSKRRKPSPPVVDLTRDSDDDNHAAVAPFGPDSTSSSWIHPWRTFVNHGVELFRAVLANSSLATASTAKKARHANGTAHPSPHSTPSVDVAALRRERRQLKQQLDTLRHEHSWNVITAQASGMSPPAKPQSILDLEERMKALRLRLQSAPKEGTDAGASSTGGAGYHRKKPMGSDKVRRELPCPLVCA</sequence>
<protein>
    <submittedName>
        <fullName evidence="2">Uncharacterized protein</fullName>
    </submittedName>
</protein>
<feature type="region of interest" description="Disordered" evidence="1">
    <location>
        <begin position="164"/>
        <end position="193"/>
    </location>
</feature>
<proteinExistence type="predicted"/>
<keyword evidence="3" id="KW-1185">Reference proteome</keyword>
<feature type="region of interest" description="Disordered" evidence="1">
    <location>
        <begin position="84"/>
        <end position="103"/>
    </location>
</feature>
<gene>
    <name evidence="2" type="ORF">DMC30DRAFT_238420</name>
</gene>
<organism evidence="2 3">
    <name type="scientific">Rhodotorula diobovata</name>
    <dbReference type="NCBI Taxonomy" id="5288"/>
    <lineage>
        <taxon>Eukaryota</taxon>
        <taxon>Fungi</taxon>
        <taxon>Dikarya</taxon>
        <taxon>Basidiomycota</taxon>
        <taxon>Pucciniomycotina</taxon>
        <taxon>Microbotryomycetes</taxon>
        <taxon>Sporidiobolales</taxon>
        <taxon>Sporidiobolaceae</taxon>
        <taxon>Rhodotorula</taxon>
    </lineage>
</organism>
<accession>A0A5C5G4M8</accession>
<evidence type="ECO:0000313" key="3">
    <source>
        <dbReference type="Proteomes" id="UP000311382"/>
    </source>
</evidence>
<dbReference type="AlphaFoldDB" id="A0A5C5G4M8"/>
<feature type="compositionally biased region" description="Basic and acidic residues" evidence="1">
    <location>
        <begin position="30"/>
        <end position="39"/>
    </location>
</feature>
<dbReference type="EMBL" id="SOZI01000006">
    <property type="protein sequence ID" value="TNY23945.1"/>
    <property type="molecule type" value="Genomic_DNA"/>
</dbReference>
<comment type="caution">
    <text evidence="2">The sequence shown here is derived from an EMBL/GenBank/DDBJ whole genome shotgun (WGS) entry which is preliminary data.</text>
</comment>
<feature type="region of interest" description="Disordered" evidence="1">
    <location>
        <begin position="1"/>
        <end position="51"/>
    </location>
</feature>
<evidence type="ECO:0000313" key="2">
    <source>
        <dbReference type="EMBL" id="TNY23945.1"/>
    </source>
</evidence>